<dbReference type="Proteomes" id="UP000307956">
    <property type="component" value="Unassembled WGS sequence"/>
</dbReference>
<gene>
    <name evidence="2" type="ORF">E6O51_13210</name>
</gene>
<name>A0A4S4AMC6_9RHOO</name>
<keyword evidence="1" id="KW-0472">Membrane</keyword>
<sequence length="111" mass="11828">MMDFLAFALAFAGFSTIAMGMEGHGRQVFGRVPEEGRRRLLKLAGWVLLLLSLVPALAARGPSIGTVLWLSLLTAAGFIVGLMLSYRPRPLRVVGPALLALAVAVWALAGR</sequence>
<keyword evidence="1" id="KW-1133">Transmembrane helix</keyword>
<proteinExistence type="predicted"/>
<reference evidence="2 3" key="1">
    <citation type="submission" date="2019-04" db="EMBL/GenBank/DDBJ databases">
        <title>Azoarcus rhizosphaerae sp. nov. isolated from rhizosphere of Ficus religiosa.</title>
        <authorList>
            <person name="Lin S.-Y."/>
            <person name="Hameed A."/>
            <person name="Hsu Y.-H."/>
            <person name="Young C.-C."/>
        </authorList>
    </citation>
    <scope>NUCLEOTIDE SEQUENCE [LARGE SCALE GENOMIC DNA]</scope>
    <source>
        <strain evidence="2 3">CC-YHH848</strain>
    </source>
</reference>
<feature type="transmembrane region" description="Helical" evidence="1">
    <location>
        <begin position="66"/>
        <end position="85"/>
    </location>
</feature>
<feature type="transmembrane region" description="Helical" evidence="1">
    <location>
        <begin position="40"/>
        <end position="59"/>
    </location>
</feature>
<dbReference type="OrthoDB" id="8858882at2"/>
<evidence type="ECO:0000256" key="1">
    <source>
        <dbReference type="SAM" id="Phobius"/>
    </source>
</evidence>
<dbReference type="InterPro" id="IPR021762">
    <property type="entry name" value="DUF3325"/>
</dbReference>
<evidence type="ECO:0000313" key="3">
    <source>
        <dbReference type="Proteomes" id="UP000307956"/>
    </source>
</evidence>
<accession>A0A4S4AMC6</accession>
<dbReference type="Pfam" id="PF11804">
    <property type="entry name" value="DUF3325"/>
    <property type="match status" value="1"/>
</dbReference>
<protein>
    <submittedName>
        <fullName evidence="2">DUF3325 domain-containing protein</fullName>
    </submittedName>
</protein>
<feature type="transmembrane region" description="Helical" evidence="1">
    <location>
        <begin position="91"/>
        <end position="109"/>
    </location>
</feature>
<keyword evidence="3" id="KW-1185">Reference proteome</keyword>
<dbReference type="EMBL" id="SSOD01000009">
    <property type="protein sequence ID" value="THF60728.1"/>
    <property type="molecule type" value="Genomic_DNA"/>
</dbReference>
<dbReference type="RefSeq" id="WP_136385457.1">
    <property type="nucleotide sequence ID" value="NZ_SSOD01000009.1"/>
</dbReference>
<evidence type="ECO:0000313" key="2">
    <source>
        <dbReference type="EMBL" id="THF60728.1"/>
    </source>
</evidence>
<dbReference type="AlphaFoldDB" id="A0A4S4AMC6"/>
<organism evidence="2 3">
    <name type="scientific">Pseudothauera rhizosphaerae</name>
    <dbReference type="NCBI Taxonomy" id="2565932"/>
    <lineage>
        <taxon>Bacteria</taxon>
        <taxon>Pseudomonadati</taxon>
        <taxon>Pseudomonadota</taxon>
        <taxon>Betaproteobacteria</taxon>
        <taxon>Rhodocyclales</taxon>
        <taxon>Zoogloeaceae</taxon>
        <taxon>Pseudothauera</taxon>
    </lineage>
</organism>
<comment type="caution">
    <text evidence="2">The sequence shown here is derived from an EMBL/GenBank/DDBJ whole genome shotgun (WGS) entry which is preliminary data.</text>
</comment>
<keyword evidence="1" id="KW-0812">Transmembrane</keyword>